<dbReference type="PANTHER" id="PTHR21310">
    <property type="entry name" value="AMINOGLYCOSIDE PHOSPHOTRANSFERASE-RELATED-RELATED"/>
    <property type="match status" value="1"/>
</dbReference>
<dbReference type="PANTHER" id="PTHR21310:SF42">
    <property type="entry name" value="BIFUNCTIONAL AAC_APH"/>
    <property type="match status" value="1"/>
</dbReference>
<dbReference type="AlphaFoldDB" id="A0A3L8P4E7"/>
<protein>
    <submittedName>
        <fullName evidence="2">Aminoglycoside phosphotransferase</fullName>
    </submittedName>
</protein>
<dbReference type="Gene3D" id="3.90.1200.10">
    <property type="match status" value="1"/>
</dbReference>
<dbReference type="EMBL" id="RDBE01000006">
    <property type="protein sequence ID" value="RLV49583.1"/>
    <property type="molecule type" value="Genomic_DNA"/>
</dbReference>
<feature type="domain" description="Aminoglycoside phosphotransferase" evidence="1">
    <location>
        <begin position="56"/>
        <end position="260"/>
    </location>
</feature>
<keyword evidence="3" id="KW-1185">Reference proteome</keyword>
<gene>
    <name evidence="2" type="ORF">D9V37_06570</name>
</gene>
<comment type="caution">
    <text evidence="2">The sequence shown here is derived from an EMBL/GenBank/DDBJ whole genome shotgun (WGS) entry which is preliminary data.</text>
</comment>
<proteinExistence type="predicted"/>
<organism evidence="2 3">
    <name type="scientific">Nocardioides mangrovicus</name>
    <dbReference type="NCBI Taxonomy" id="2478913"/>
    <lineage>
        <taxon>Bacteria</taxon>
        <taxon>Bacillati</taxon>
        <taxon>Actinomycetota</taxon>
        <taxon>Actinomycetes</taxon>
        <taxon>Propionibacteriales</taxon>
        <taxon>Nocardioidaceae</taxon>
        <taxon>Nocardioides</taxon>
    </lineage>
</organism>
<reference evidence="2 3" key="1">
    <citation type="submission" date="2018-10" db="EMBL/GenBank/DDBJ databases">
        <title>Marmoricola sp. 4Q3S-7 whole genome shotgun sequence.</title>
        <authorList>
            <person name="Li F."/>
        </authorList>
    </citation>
    <scope>NUCLEOTIDE SEQUENCE [LARGE SCALE GENOMIC DNA]</scope>
    <source>
        <strain evidence="2 3">4Q3S-7</strain>
    </source>
</reference>
<dbReference type="Pfam" id="PF01636">
    <property type="entry name" value="APH"/>
    <property type="match status" value="1"/>
</dbReference>
<dbReference type="SUPFAM" id="SSF56112">
    <property type="entry name" value="Protein kinase-like (PK-like)"/>
    <property type="match status" value="1"/>
</dbReference>
<name>A0A3L8P4E7_9ACTN</name>
<dbReference type="InterPro" id="IPR011009">
    <property type="entry name" value="Kinase-like_dom_sf"/>
</dbReference>
<dbReference type="OrthoDB" id="9797603at2"/>
<sequence length="295" mass="31033">MHPDQLDVDEHVVAGLVADQFPQWAGLPVVRTGHAGTVNAIFCVGGVVAARLPLRARDGEVVRLSREAEAGAALAAATTVPTPEPLFLGRPGRGYPLPWSVQTWLAGETADVRDPASSRAFAEDLAGFVAQVRAIDTGGRTFSGDGRGGDLRDSDAWVAHCLEQSTGLIDVAGAAALWSELRELPPTGPDRTTHGDLTTGNVLVSADLRLAGVLDTGGTGPADPALDLVGAWHLLDAAPRQVVRDALGCDDVEWQRGRAWALQQALGAVWYYADTNPAMARMGRRTIARVLESGA</sequence>
<evidence type="ECO:0000313" key="3">
    <source>
        <dbReference type="Proteomes" id="UP000281708"/>
    </source>
</evidence>
<evidence type="ECO:0000259" key="1">
    <source>
        <dbReference type="Pfam" id="PF01636"/>
    </source>
</evidence>
<dbReference type="GO" id="GO:0016740">
    <property type="term" value="F:transferase activity"/>
    <property type="evidence" value="ECO:0007669"/>
    <property type="project" value="UniProtKB-KW"/>
</dbReference>
<evidence type="ECO:0000313" key="2">
    <source>
        <dbReference type="EMBL" id="RLV49583.1"/>
    </source>
</evidence>
<accession>A0A3L8P4E7</accession>
<dbReference type="RefSeq" id="WP_121805348.1">
    <property type="nucleotide sequence ID" value="NZ_RDBE01000006.1"/>
</dbReference>
<dbReference type="InterPro" id="IPR051678">
    <property type="entry name" value="AGP_Transferase"/>
</dbReference>
<keyword evidence="2" id="KW-0808">Transferase</keyword>
<dbReference type="Proteomes" id="UP000281708">
    <property type="component" value="Unassembled WGS sequence"/>
</dbReference>
<dbReference type="Gene3D" id="3.30.200.20">
    <property type="entry name" value="Phosphorylase Kinase, domain 1"/>
    <property type="match status" value="1"/>
</dbReference>
<dbReference type="InterPro" id="IPR002575">
    <property type="entry name" value="Aminoglycoside_PTrfase"/>
</dbReference>